<dbReference type="InterPro" id="IPR013783">
    <property type="entry name" value="Ig-like_fold"/>
</dbReference>
<reference evidence="3 4" key="1">
    <citation type="submission" date="2020-02" db="EMBL/GenBank/DDBJ databases">
        <title>The draft genome of Grimontia sedimenta sp. nov., isolated from benthic sediments near coral reefs south of Kuwait.</title>
        <authorList>
            <person name="Mahmoud H.M."/>
            <person name="Jose L."/>
            <person name="Eapen S."/>
        </authorList>
    </citation>
    <scope>NUCLEOTIDE SEQUENCE [LARGE SCALE GENOMIC DNA]</scope>
    <source>
        <strain evidence="3 4">S25</strain>
    </source>
</reference>
<proteinExistence type="predicted"/>
<accession>A0A6M1RJ35</accession>
<feature type="compositionally biased region" description="Low complexity" evidence="1">
    <location>
        <begin position="164"/>
        <end position="178"/>
    </location>
</feature>
<dbReference type="RefSeq" id="WP_165012781.1">
    <property type="nucleotide sequence ID" value="NZ_JAALDL010000004.1"/>
</dbReference>
<evidence type="ECO:0000313" key="4">
    <source>
        <dbReference type="Proteomes" id="UP000473008"/>
    </source>
</evidence>
<feature type="non-terminal residue" evidence="3">
    <location>
        <position position="318"/>
    </location>
</feature>
<organism evidence="3 4">
    <name type="scientific">Grimontia sedimenti</name>
    <dbReference type="NCBI Taxonomy" id="2711294"/>
    <lineage>
        <taxon>Bacteria</taxon>
        <taxon>Pseudomonadati</taxon>
        <taxon>Pseudomonadota</taxon>
        <taxon>Gammaproteobacteria</taxon>
        <taxon>Vibrionales</taxon>
        <taxon>Vibrionaceae</taxon>
        <taxon>Grimontia</taxon>
    </lineage>
</organism>
<dbReference type="Gene3D" id="2.60.40.10">
    <property type="entry name" value="Immunoglobulins"/>
    <property type="match status" value="1"/>
</dbReference>
<dbReference type="AlphaFoldDB" id="A0A6M1RJ35"/>
<dbReference type="InterPro" id="IPR047777">
    <property type="entry name" value="LapA-like_RM"/>
</dbReference>
<feature type="domain" description="Bacterial Ig-like" evidence="2">
    <location>
        <begin position="195"/>
        <end position="288"/>
    </location>
</feature>
<sequence length="318" mass="32833">MDSIITKQAAKVISVNGNAFIKVNGKDVPIAEVLDLNAGTEIFIPEGANALLSLEDGTVLPVGEQDSPAQDILGSPLDDEIAAIQALIEEGVDPTEVLEATAAGGNAASGAGSWSFQSIGRAGEETIAQAGFDTQASARSFLTAREVREDSDDSSAFIDDGSDITEPTEPSTPTSPEDTTADNDGDGFTVSITSISQDTGLDGDFITNDNTLVISGVVDLGDENTLTVTFDGTDYTSDNDRLAISQDGTWTLDVTGTQLADGDYSVKATVTDSVGNSNSAIQTIVIDTEIGTDGDKTTKAVSVDSISEDSNVQGDFVT</sequence>
<dbReference type="InterPro" id="IPR044016">
    <property type="entry name" value="Big_13"/>
</dbReference>
<dbReference type="Pfam" id="PF19077">
    <property type="entry name" value="Big_13"/>
    <property type="match status" value="1"/>
</dbReference>
<evidence type="ECO:0000256" key="1">
    <source>
        <dbReference type="SAM" id="MobiDB-lite"/>
    </source>
</evidence>
<feature type="region of interest" description="Disordered" evidence="1">
    <location>
        <begin position="146"/>
        <end position="187"/>
    </location>
</feature>
<dbReference type="Proteomes" id="UP000473008">
    <property type="component" value="Unassembled WGS sequence"/>
</dbReference>
<keyword evidence="4" id="KW-1185">Reference proteome</keyword>
<dbReference type="EMBL" id="JAALDL010000004">
    <property type="protein sequence ID" value="NGN97728.1"/>
    <property type="molecule type" value="Genomic_DNA"/>
</dbReference>
<comment type="caution">
    <text evidence="3">The sequence shown here is derived from an EMBL/GenBank/DDBJ whole genome shotgun (WGS) entry which is preliminary data.</text>
</comment>
<gene>
    <name evidence="3" type="ORF">G5S52_08615</name>
</gene>
<name>A0A6M1RJ35_9GAMM</name>
<evidence type="ECO:0000313" key="3">
    <source>
        <dbReference type="EMBL" id="NGN97728.1"/>
    </source>
</evidence>
<dbReference type="NCBIfam" id="NF033682">
    <property type="entry name" value="retention_LapA"/>
    <property type="match status" value="1"/>
</dbReference>
<evidence type="ECO:0000259" key="2">
    <source>
        <dbReference type="Pfam" id="PF19077"/>
    </source>
</evidence>
<protein>
    <submittedName>
        <fullName evidence="3">Retention module-containing protein</fullName>
    </submittedName>
</protein>